<dbReference type="EMBL" id="PDCK01000042">
    <property type="protein sequence ID" value="PRQ39650.1"/>
    <property type="molecule type" value="Genomic_DNA"/>
</dbReference>
<name>A0A2P6QZP2_ROSCH</name>
<keyword evidence="2" id="KW-1185">Reference proteome</keyword>
<evidence type="ECO:0000313" key="1">
    <source>
        <dbReference type="EMBL" id="PRQ39650.1"/>
    </source>
</evidence>
<proteinExistence type="predicted"/>
<accession>A0A2P6QZP2</accession>
<gene>
    <name evidence="1" type="ORF">RchiOBHm_Chr4g0427581</name>
</gene>
<dbReference type="AlphaFoldDB" id="A0A2P6QZP2"/>
<dbReference type="Gramene" id="PRQ39650">
    <property type="protein sequence ID" value="PRQ39650"/>
    <property type="gene ID" value="RchiOBHm_Chr4g0427581"/>
</dbReference>
<organism evidence="1 2">
    <name type="scientific">Rosa chinensis</name>
    <name type="common">China rose</name>
    <dbReference type="NCBI Taxonomy" id="74649"/>
    <lineage>
        <taxon>Eukaryota</taxon>
        <taxon>Viridiplantae</taxon>
        <taxon>Streptophyta</taxon>
        <taxon>Embryophyta</taxon>
        <taxon>Tracheophyta</taxon>
        <taxon>Spermatophyta</taxon>
        <taxon>Magnoliopsida</taxon>
        <taxon>eudicotyledons</taxon>
        <taxon>Gunneridae</taxon>
        <taxon>Pentapetalae</taxon>
        <taxon>rosids</taxon>
        <taxon>fabids</taxon>
        <taxon>Rosales</taxon>
        <taxon>Rosaceae</taxon>
        <taxon>Rosoideae</taxon>
        <taxon>Rosoideae incertae sedis</taxon>
        <taxon>Rosa</taxon>
    </lineage>
</organism>
<comment type="caution">
    <text evidence="1">The sequence shown here is derived from an EMBL/GenBank/DDBJ whole genome shotgun (WGS) entry which is preliminary data.</text>
</comment>
<sequence length="57" mass="6370">MKLLKKVKAQLLGGHFWLATVKKELATAICSVPLVFIVHCHQQTDVTNSLNHDQTTL</sequence>
<dbReference type="Proteomes" id="UP000238479">
    <property type="component" value="Chromosome 4"/>
</dbReference>
<evidence type="ECO:0000313" key="2">
    <source>
        <dbReference type="Proteomes" id="UP000238479"/>
    </source>
</evidence>
<protein>
    <submittedName>
        <fullName evidence="1">Uncharacterized protein</fullName>
    </submittedName>
</protein>
<reference evidence="1 2" key="1">
    <citation type="journal article" date="2018" name="Nat. Genet.">
        <title>The Rosa genome provides new insights in the design of modern roses.</title>
        <authorList>
            <person name="Bendahmane M."/>
        </authorList>
    </citation>
    <scope>NUCLEOTIDE SEQUENCE [LARGE SCALE GENOMIC DNA]</scope>
    <source>
        <strain evidence="2">cv. Old Blush</strain>
    </source>
</reference>